<dbReference type="EMBL" id="JAPESX010001093">
    <property type="protein sequence ID" value="KAJ8117487.1"/>
    <property type="molecule type" value="Genomic_DNA"/>
</dbReference>
<sequence length="112" mass="12949">MPAETYKLALLERALDNADESILRDVLKSMCHDSEVCRREVMDRMLVSQKRTVIELSDSSDNDTQKKQITKRKKVEVTHKSRYERCETCKESYDIALNDDEACQTHEGALPI</sequence>
<reference evidence="1" key="1">
    <citation type="submission" date="2022-11" db="EMBL/GenBank/DDBJ databases">
        <title>Genome Sequence of Nemania bipapillata.</title>
        <authorList>
            <person name="Buettner E."/>
        </authorList>
    </citation>
    <scope>NUCLEOTIDE SEQUENCE</scope>
    <source>
        <strain evidence="1">CP14</strain>
    </source>
</reference>
<dbReference type="Proteomes" id="UP001153334">
    <property type="component" value="Unassembled WGS sequence"/>
</dbReference>
<proteinExistence type="predicted"/>
<evidence type="ECO:0000313" key="2">
    <source>
        <dbReference type="Proteomes" id="UP001153334"/>
    </source>
</evidence>
<organism evidence="1 2">
    <name type="scientific">Nemania bipapillata</name>
    <dbReference type="NCBI Taxonomy" id="110536"/>
    <lineage>
        <taxon>Eukaryota</taxon>
        <taxon>Fungi</taxon>
        <taxon>Dikarya</taxon>
        <taxon>Ascomycota</taxon>
        <taxon>Pezizomycotina</taxon>
        <taxon>Sordariomycetes</taxon>
        <taxon>Xylariomycetidae</taxon>
        <taxon>Xylariales</taxon>
        <taxon>Xylariaceae</taxon>
        <taxon>Nemania</taxon>
    </lineage>
</organism>
<name>A0ACC2IQP3_9PEZI</name>
<gene>
    <name evidence="1" type="ORF">ONZ43_g4200</name>
</gene>
<evidence type="ECO:0000313" key="1">
    <source>
        <dbReference type="EMBL" id="KAJ8117487.1"/>
    </source>
</evidence>
<comment type="caution">
    <text evidence="1">The sequence shown here is derived from an EMBL/GenBank/DDBJ whole genome shotgun (WGS) entry which is preliminary data.</text>
</comment>
<keyword evidence="2" id="KW-1185">Reference proteome</keyword>
<protein>
    <submittedName>
        <fullName evidence="1">Uncharacterized protein</fullName>
    </submittedName>
</protein>
<accession>A0ACC2IQP3</accession>